<evidence type="ECO:0000256" key="8">
    <source>
        <dbReference type="ARBA" id="ARBA00023133"/>
    </source>
</evidence>
<comment type="pathway">
    <text evidence="11">Porphyrin-containing compound metabolism.</text>
</comment>
<keyword evidence="8" id="KW-0350">Heme biosynthesis</keyword>
<feature type="transmembrane region" description="Helical" evidence="12">
    <location>
        <begin position="215"/>
        <end position="236"/>
    </location>
</feature>
<keyword evidence="14" id="KW-1185">Reference proteome</keyword>
<feature type="transmembrane region" description="Helical" evidence="12">
    <location>
        <begin position="63"/>
        <end position="83"/>
    </location>
</feature>
<evidence type="ECO:0000256" key="3">
    <source>
        <dbReference type="ARBA" id="ARBA00022692"/>
    </source>
</evidence>
<keyword evidence="6" id="KW-0560">Oxidoreductase</keyword>
<accession>A0ABV6JIP8</accession>
<keyword evidence="2" id="KW-1003">Cell membrane</keyword>
<evidence type="ECO:0000256" key="1">
    <source>
        <dbReference type="ARBA" id="ARBA00004141"/>
    </source>
</evidence>
<keyword evidence="7" id="KW-0408">Iron</keyword>
<feature type="transmembrane region" description="Helical" evidence="12">
    <location>
        <begin position="163"/>
        <end position="184"/>
    </location>
</feature>
<organism evidence="13 14">
    <name type="scientific">Paenibacillus mendelii</name>
    <dbReference type="NCBI Taxonomy" id="206163"/>
    <lineage>
        <taxon>Bacteria</taxon>
        <taxon>Bacillati</taxon>
        <taxon>Bacillota</taxon>
        <taxon>Bacilli</taxon>
        <taxon>Bacillales</taxon>
        <taxon>Paenibacillaceae</taxon>
        <taxon>Paenibacillus</taxon>
    </lineage>
</organism>
<dbReference type="PANTHER" id="PTHR35457:SF1">
    <property type="entry name" value="HEME A SYNTHASE"/>
    <property type="match status" value="1"/>
</dbReference>
<dbReference type="RefSeq" id="WP_204817642.1">
    <property type="nucleotide sequence ID" value="NZ_JANHOF010000002.1"/>
</dbReference>
<evidence type="ECO:0000313" key="13">
    <source>
        <dbReference type="EMBL" id="MFC0395793.1"/>
    </source>
</evidence>
<comment type="subcellular location">
    <subcellularLocation>
        <location evidence="1">Membrane</location>
        <topology evidence="1">Multi-pass membrane protein</topology>
    </subcellularLocation>
</comment>
<feature type="transmembrane region" description="Helical" evidence="12">
    <location>
        <begin position="95"/>
        <end position="115"/>
    </location>
</feature>
<dbReference type="InterPro" id="IPR003780">
    <property type="entry name" value="COX15/CtaA_fam"/>
</dbReference>
<protein>
    <submittedName>
        <fullName evidence="13">Heme A synthase</fullName>
    </submittedName>
</protein>
<keyword evidence="3 12" id="KW-0812">Transmembrane</keyword>
<evidence type="ECO:0000256" key="11">
    <source>
        <dbReference type="ARBA" id="ARBA00023444"/>
    </source>
</evidence>
<dbReference type="EMBL" id="JBHLVF010000047">
    <property type="protein sequence ID" value="MFC0395793.1"/>
    <property type="molecule type" value="Genomic_DNA"/>
</dbReference>
<evidence type="ECO:0000256" key="6">
    <source>
        <dbReference type="ARBA" id="ARBA00023002"/>
    </source>
</evidence>
<name>A0ABV6JIP8_9BACL</name>
<dbReference type="Proteomes" id="UP001589818">
    <property type="component" value="Unassembled WGS sequence"/>
</dbReference>
<proteinExistence type="predicted"/>
<evidence type="ECO:0000256" key="12">
    <source>
        <dbReference type="SAM" id="Phobius"/>
    </source>
</evidence>
<evidence type="ECO:0000256" key="2">
    <source>
        <dbReference type="ARBA" id="ARBA00022475"/>
    </source>
</evidence>
<evidence type="ECO:0000313" key="14">
    <source>
        <dbReference type="Proteomes" id="UP001589818"/>
    </source>
</evidence>
<dbReference type="Pfam" id="PF02628">
    <property type="entry name" value="COX15-CtaA"/>
    <property type="match status" value="2"/>
</dbReference>
<evidence type="ECO:0000256" key="7">
    <source>
        <dbReference type="ARBA" id="ARBA00023004"/>
    </source>
</evidence>
<feature type="transmembrane region" description="Helical" evidence="12">
    <location>
        <begin position="248"/>
        <end position="270"/>
    </location>
</feature>
<dbReference type="InterPro" id="IPR050450">
    <property type="entry name" value="COX15/CtaA_HemeA_synthase"/>
</dbReference>
<gene>
    <name evidence="13" type="ORF">ACFFJ8_31030</name>
</gene>
<dbReference type="PANTHER" id="PTHR35457">
    <property type="entry name" value="HEME A SYNTHASE"/>
    <property type="match status" value="1"/>
</dbReference>
<sequence>MVSSRFRMLTAVTCIGMLIVLLGGALVTNTDSGRGCGDDWPLCHGKFVPAYTLESLIEYSHRLVTSIVGLLVLASFIGSIQLYRRYRYREALSYAAGAGFFTVLQALMGAAAVMWPQSAAVMALHFGLSIMAFAFTLLLWLWARRMNRGESVDKPSVPVPRSVFMLAVATIIYCYFVIYLGAYIRHTDSAGGCLGWPLCNGEIIPEWEGITRFVFAHRVAAFILFLVVGWLMIHIYRVCSSNEGLRRSATIAFVLIVAQVLSGALLTLTLTNEELFIFTNMLHNLIISAFFGVVADLAIRAWKWQGERLHR</sequence>
<feature type="transmembrane region" description="Helical" evidence="12">
    <location>
        <begin position="282"/>
        <end position="302"/>
    </location>
</feature>
<feature type="transmembrane region" description="Helical" evidence="12">
    <location>
        <begin position="121"/>
        <end position="142"/>
    </location>
</feature>
<keyword evidence="10" id="KW-1015">Disulfide bond</keyword>
<keyword evidence="4" id="KW-0479">Metal-binding</keyword>
<evidence type="ECO:0000256" key="5">
    <source>
        <dbReference type="ARBA" id="ARBA00022989"/>
    </source>
</evidence>
<keyword evidence="9 12" id="KW-0472">Membrane</keyword>
<evidence type="ECO:0000256" key="4">
    <source>
        <dbReference type="ARBA" id="ARBA00022723"/>
    </source>
</evidence>
<reference evidence="13 14" key="1">
    <citation type="submission" date="2024-09" db="EMBL/GenBank/DDBJ databases">
        <authorList>
            <person name="Sun Q."/>
            <person name="Mori K."/>
        </authorList>
    </citation>
    <scope>NUCLEOTIDE SEQUENCE [LARGE SCALE GENOMIC DNA]</scope>
    <source>
        <strain evidence="13 14">CCM 4839</strain>
    </source>
</reference>
<evidence type="ECO:0000256" key="9">
    <source>
        <dbReference type="ARBA" id="ARBA00023136"/>
    </source>
</evidence>
<keyword evidence="5 12" id="KW-1133">Transmembrane helix</keyword>
<comment type="caution">
    <text evidence="13">The sequence shown here is derived from an EMBL/GenBank/DDBJ whole genome shotgun (WGS) entry which is preliminary data.</text>
</comment>
<evidence type="ECO:0000256" key="10">
    <source>
        <dbReference type="ARBA" id="ARBA00023157"/>
    </source>
</evidence>